<dbReference type="GO" id="GO:0016491">
    <property type="term" value="F:oxidoreductase activity"/>
    <property type="evidence" value="ECO:0007669"/>
    <property type="project" value="UniProtKB-KW"/>
</dbReference>
<dbReference type="EMBL" id="PTIX01000037">
    <property type="protein sequence ID" value="PPK62062.1"/>
    <property type="molecule type" value="Genomic_DNA"/>
</dbReference>
<dbReference type="PANTHER" id="PTHR32303">
    <property type="entry name" value="QUINOPROTEIN ALCOHOL DEHYDROGENASE (CYTOCHROME C)"/>
    <property type="match status" value="1"/>
</dbReference>
<dbReference type="Pfam" id="PF13360">
    <property type="entry name" value="PQQ_2"/>
    <property type="match status" value="1"/>
</dbReference>
<organism evidence="7 8">
    <name type="scientific">Actinokineospora auranticolor</name>
    <dbReference type="NCBI Taxonomy" id="155976"/>
    <lineage>
        <taxon>Bacteria</taxon>
        <taxon>Bacillati</taxon>
        <taxon>Actinomycetota</taxon>
        <taxon>Actinomycetes</taxon>
        <taxon>Pseudonocardiales</taxon>
        <taxon>Pseudonocardiaceae</taxon>
        <taxon>Actinokineospora</taxon>
    </lineage>
</organism>
<feature type="domain" description="Pyrrolo-quinoline quinone repeat" evidence="5">
    <location>
        <begin position="42"/>
        <end position="302"/>
    </location>
</feature>
<dbReference type="InterPro" id="IPR018391">
    <property type="entry name" value="PQQ_b-propeller_rpt"/>
</dbReference>
<dbReference type="OrthoDB" id="256225at2"/>
<dbReference type="AlphaFoldDB" id="A0A2S6GC52"/>
<feature type="domain" description="Pyrrolo-quinoline quinone repeat" evidence="6">
    <location>
        <begin position="351"/>
        <end position="493"/>
    </location>
</feature>
<evidence type="ECO:0000256" key="2">
    <source>
        <dbReference type="ARBA" id="ARBA00008156"/>
    </source>
</evidence>
<dbReference type="InterPro" id="IPR011047">
    <property type="entry name" value="Quinoprotein_ADH-like_sf"/>
</dbReference>
<evidence type="ECO:0000256" key="3">
    <source>
        <dbReference type="ARBA" id="ARBA00023002"/>
    </source>
</evidence>
<comment type="cofactor">
    <cofactor evidence="1">
        <name>pyrroloquinoline quinone</name>
        <dbReference type="ChEBI" id="CHEBI:58442"/>
    </cofactor>
</comment>
<gene>
    <name evidence="7" type="ORF">CLV40_13732</name>
</gene>
<protein>
    <submittedName>
        <fullName evidence="7">Polyvinyl alcohol dehydrogenase (Cytochrome)</fullName>
    </submittedName>
</protein>
<evidence type="ECO:0000256" key="4">
    <source>
        <dbReference type="SAM" id="SignalP"/>
    </source>
</evidence>
<evidence type="ECO:0000256" key="1">
    <source>
        <dbReference type="ARBA" id="ARBA00001931"/>
    </source>
</evidence>
<name>A0A2S6GC52_9PSEU</name>
<dbReference type="RefSeq" id="WP_104483325.1">
    <property type="nucleotide sequence ID" value="NZ_CP154825.1"/>
</dbReference>
<accession>A0A2S6GC52</accession>
<evidence type="ECO:0000259" key="5">
    <source>
        <dbReference type="Pfam" id="PF01011"/>
    </source>
</evidence>
<evidence type="ECO:0000313" key="8">
    <source>
        <dbReference type="Proteomes" id="UP000239203"/>
    </source>
</evidence>
<reference evidence="7 8" key="1">
    <citation type="submission" date="2018-02" db="EMBL/GenBank/DDBJ databases">
        <title>Genomic Encyclopedia of Archaeal and Bacterial Type Strains, Phase II (KMG-II): from individual species to whole genera.</title>
        <authorList>
            <person name="Goeker M."/>
        </authorList>
    </citation>
    <scope>NUCLEOTIDE SEQUENCE [LARGE SCALE GENOMIC DNA]</scope>
    <source>
        <strain evidence="7 8">YU 961-1</strain>
    </source>
</reference>
<dbReference type="SUPFAM" id="SSF50998">
    <property type="entry name" value="Quinoprotein alcohol dehydrogenase-like"/>
    <property type="match status" value="1"/>
</dbReference>
<dbReference type="InterPro" id="IPR002372">
    <property type="entry name" value="PQQ_rpt_dom"/>
</dbReference>
<sequence>MFRGKRRVAALVGVAALLLAGVTNAVGAPDEQSGGGPRFGDWSSWQGDKAGSRYAASEHRINTRTASKLKLKWAFAYPKTGFPAKSQPAVVDGGIFFGSPDGKFYALDAKTGAQKWSFDLATVNRGSVVIDGPAVARGKVYFGDNQGFVYALEQRTGKVVWARDTEPHAAGMHTSSPVYHDGHIFIGASSGENITPDRNYPCCTFRGHVDSLDAETGELTWRYYTVPEPKKVGTWPSGADKFEPSGAGVWSSPIVDERSNTLYVGVGQLYSGTVGDFDSLLALNTRTGAVRWKQQVTKADTWRLLCGFPDNDGYCPGQKEGTALDYDIGATPTMFTVKGKQYVGVGQKSGVFHTFDARTGEVLWRRQLSNPMPGGGLSGIQWGSSFDGKNLYMATNMANPGTLFALNPANGDVVWSTPSPADGCTKGGAAQYPTVCQRSHTPAVSTSPGLVYEGSVDGKMRVYDSKTGAVLWEFDTIQDFPGVNGLTGHGSAISGNGGAVISDGVLYIQSGYWPSYPSEHGNVLLAFGL</sequence>
<feature type="signal peptide" evidence="4">
    <location>
        <begin position="1"/>
        <end position="25"/>
    </location>
</feature>
<dbReference type="PANTHER" id="PTHR32303:SF10">
    <property type="entry name" value="OUTER MEMBRANE PROTEIN ASSEMBLY FACTOR BAMB"/>
    <property type="match status" value="1"/>
</dbReference>
<dbReference type="Proteomes" id="UP000239203">
    <property type="component" value="Unassembled WGS sequence"/>
</dbReference>
<evidence type="ECO:0000313" key="7">
    <source>
        <dbReference type="EMBL" id="PPK62062.1"/>
    </source>
</evidence>
<dbReference type="Gene3D" id="2.140.10.10">
    <property type="entry name" value="Quinoprotein alcohol dehydrogenase-like superfamily"/>
    <property type="match status" value="2"/>
</dbReference>
<evidence type="ECO:0000259" key="6">
    <source>
        <dbReference type="Pfam" id="PF13360"/>
    </source>
</evidence>
<dbReference type="SMART" id="SM00564">
    <property type="entry name" value="PQQ"/>
    <property type="match status" value="7"/>
</dbReference>
<feature type="chain" id="PRO_5038906377" evidence="4">
    <location>
        <begin position="26"/>
        <end position="529"/>
    </location>
</feature>
<keyword evidence="3" id="KW-0560">Oxidoreductase</keyword>
<keyword evidence="8" id="KW-1185">Reference proteome</keyword>
<keyword evidence="4" id="KW-0732">Signal</keyword>
<proteinExistence type="inferred from homology"/>
<dbReference type="Pfam" id="PF01011">
    <property type="entry name" value="PQQ"/>
    <property type="match status" value="1"/>
</dbReference>
<comment type="caution">
    <text evidence="7">The sequence shown here is derived from an EMBL/GenBank/DDBJ whole genome shotgun (WGS) entry which is preliminary data.</text>
</comment>
<comment type="similarity">
    <text evidence="2">Belongs to the bacterial PQQ dehydrogenase family.</text>
</comment>